<dbReference type="Ensembl" id="ENSOCUT00000029162.3">
    <property type="protein sequence ID" value="ENSOCUP00000025264.3"/>
    <property type="gene ID" value="ENSOCUG00000021556.3"/>
</dbReference>
<dbReference type="GeneTree" id="ENSGT00390000015252"/>
<dbReference type="PANTHER" id="PTHR31866:SF1">
    <property type="entry name" value="GENE 4779-RELATED"/>
    <property type="match status" value="1"/>
</dbReference>
<feature type="region of interest" description="Disordered" evidence="1">
    <location>
        <begin position="171"/>
        <end position="222"/>
    </location>
</feature>
<accession>G1U764</accession>
<dbReference type="AlphaFoldDB" id="G1U764"/>
<dbReference type="EMBL" id="AAGW02057513">
    <property type="status" value="NOT_ANNOTATED_CDS"/>
    <property type="molecule type" value="Genomic_DNA"/>
</dbReference>
<dbReference type="InterPro" id="IPR027822">
    <property type="entry name" value="DUF4641"/>
</dbReference>
<feature type="compositionally biased region" description="Polar residues" evidence="1">
    <location>
        <begin position="464"/>
        <end position="482"/>
    </location>
</feature>
<evidence type="ECO:0000313" key="2">
    <source>
        <dbReference type="Ensembl" id="ENSOCUP00000025264.3"/>
    </source>
</evidence>
<evidence type="ECO:0000256" key="1">
    <source>
        <dbReference type="SAM" id="MobiDB-lite"/>
    </source>
</evidence>
<proteinExistence type="predicted"/>
<feature type="compositionally biased region" description="Low complexity" evidence="1">
    <location>
        <begin position="290"/>
        <end position="299"/>
    </location>
</feature>
<protein>
    <submittedName>
        <fullName evidence="2">Uncharacterized protein</fullName>
    </submittedName>
</protein>
<reference evidence="2" key="3">
    <citation type="submission" date="2025-09" db="UniProtKB">
        <authorList>
            <consortium name="Ensembl"/>
        </authorList>
    </citation>
    <scope>IDENTIFICATION</scope>
    <source>
        <strain evidence="2">Thorbecke</strain>
    </source>
</reference>
<evidence type="ECO:0000313" key="3">
    <source>
        <dbReference type="Proteomes" id="UP000001811"/>
    </source>
</evidence>
<organism evidence="2 3">
    <name type="scientific">Oryctolagus cuniculus</name>
    <name type="common">Rabbit</name>
    <dbReference type="NCBI Taxonomy" id="9986"/>
    <lineage>
        <taxon>Eukaryota</taxon>
        <taxon>Metazoa</taxon>
        <taxon>Chordata</taxon>
        <taxon>Craniata</taxon>
        <taxon>Vertebrata</taxon>
        <taxon>Euteleostomi</taxon>
        <taxon>Mammalia</taxon>
        <taxon>Eutheria</taxon>
        <taxon>Euarchontoglires</taxon>
        <taxon>Glires</taxon>
        <taxon>Lagomorpha</taxon>
        <taxon>Leporidae</taxon>
        <taxon>Oryctolagus</taxon>
    </lineage>
</organism>
<dbReference type="InParanoid" id="G1U764"/>
<dbReference type="STRING" id="9986.ENSOCUP00000025264"/>
<feature type="compositionally biased region" description="Low complexity" evidence="1">
    <location>
        <begin position="363"/>
        <end position="388"/>
    </location>
</feature>
<dbReference type="Bgee" id="ENSOCUG00000021556">
    <property type="expression patterns" value="Expressed in testis"/>
</dbReference>
<feature type="region of interest" description="Disordered" evidence="1">
    <location>
        <begin position="288"/>
        <end position="347"/>
    </location>
</feature>
<dbReference type="Pfam" id="PF15483">
    <property type="entry name" value="DUF4641"/>
    <property type="match status" value="1"/>
</dbReference>
<feature type="region of interest" description="Disordered" evidence="1">
    <location>
        <begin position="1"/>
        <end position="55"/>
    </location>
</feature>
<dbReference type="HOGENOM" id="CLU_037026_1_0_1"/>
<dbReference type="Proteomes" id="UP000001811">
    <property type="component" value="Chromosome X"/>
</dbReference>
<feature type="region of interest" description="Disordered" evidence="1">
    <location>
        <begin position="363"/>
        <end position="503"/>
    </location>
</feature>
<sequence>MSGFGDGTGPKNEKQVSRGGLGAPWEPGLALDLGPTGNDEGRSQGPDQAEGCLSSLQAIPWQLELDSGSEPELEVIQAGVAGLWGNEDRPSTPAPNRKGAVASMSRFTEGCADIVQPLSHTGFQAMRRFQSIESRATQAAAIRAHVEAGPGGRGALGWSCVESMQACAAPRHVNAPGKEGRGRRHSKRRAARRRSSTNTDDQRTCGEGLAGLPPDTESSDDLRDMQLRGAGIHLKRDSQAKCSNLAQPAESPRRLMFHRRETFPHISGPVLTSTVWGLTCAMERQVLGESMPSSSTSSKKMQKGGGRPRFPRGDAAATGGGTEVLPQASPRRQSSQEKKSPGNAPGVVLGTIFSPWGKRQAAAPIDPATIPPVSGISLLRKSSTSSSLPWEPKQSKQGCAGKKSGARRKSQSVDAGEFDPNRSPEQRAYLPARRSGRPCWYVPHGEFSTGDSDTQDPQVAANFQPLSPSQGGATSRGPTISGEQEPPVPLQRPEMEQLPPGIEGCPRCAVLQQEIEDLREEIGMTNHRQGIGLGKTK</sequence>
<dbReference type="PaxDb" id="9986-ENSOCUP00000025264"/>
<feature type="compositionally biased region" description="Basic residues" evidence="1">
    <location>
        <begin position="181"/>
        <end position="195"/>
    </location>
</feature>
<reference evidence="2" key="2">
    <citation type="submission" date="2025-08" db="UniProtKB">
        <authorList>
            <consortium name="Ensembl"/>
        </authorList>
    </citation>
    <scope>IDENTIFICATION</scope>
    <source>
        <strain evidence="2">Thorbecke</strain>
    </source>
</reference>
<name>G1U764_RABIT</name>
<dbReference type="eggNOG" id="KOG3544">
    <property type="taxonomic scope" value="Eukaryota"/>
</dbReference>
<keyword evidence="3" id="KW-1185">Reference proteome</keyword>
<dbReference type="PANTHER" id="PTHR31866">
    <property type="entry name" value="GENE 4779-RELATED"/>
    <property type="match status" value="1"/>
</dbReference>
<reference evidence="2 3" key="1">
    <citation type="journal article" date="2011" name="Nature">
        <title>A high-resolution map of human evolutionary constraint using 29 mammals.</title>
        <authorList>
            <person name="Lindblad-Toh K."/>
            <person name="Garber M."/>
            <person name="Zuk O."/>
            <person name="Lin M.F."/>
            <person name="Parker B.J."/>
            <person name="Washietl S."/>
            <person name="Kheradpour P."/>
            <person name="Ernst J."/>
            <person name="Jordan G."/>
            <person name="Mauceli E."/>
            <person name="Ward L.D."/>
            <person name="Lowe C.B."/>
            <person name="Holloway A.K."/>
            <person name="Clamp M."/>
            <person name="Gnerre S."/>
            <person name="Alfoldi J."/>
            <person name="Beal K."/>
            <person name="Chang J."/>
            <person name="Clawson H."/>
            <person name="Cuff J."/>
            <person name="Di Palma F."/>
            <person name="Fitzgerald S."/>
            <person name="Flicek P."/>
            <person name="Guttman M."/>
            <person name="Hubisz M.J."/>
            <person name="Jaffe D.B."/>
            <person name="Jungreis I."/>
            <person name="Kent W.J."/>
            <person name="Kostka D."/>
            <person name="Lara M."/>
            <person name="Martins A.L."/>
            <person name="Massingham T."/>
            <person name="Moltke I."/>
            <person name="Raney B.J."/>
            <person name="Rasmussen M.D."/>
            <person name="Robinson J."/>
            <person name="Stark A."/>
            <person name="Vilella A.J."/>
            <person name="Wen J."/>
            <person name="Xie X."/>
            <person name="Zody M.C."/>
            <person name="Baldwin J."/>
            <person name="Bloom T."/>
            <person name="Chin C.W."/>
            <person name="Heiman D."/>
            <person name="Nicol R."/>
            <person name="Nusbaum C."/>
            <person name="Young S."/>
            <person name="Wilkinson J."/>
            <person name="Worley K.C."/>
            <person name="Kovar C.L."/>
            <person name="Muzny D.M."/>
            <person name="Gibbs R.A."/>
            <person name="Cree A."/>
            <person name="Dihn H.H."/>
            <person name="Fowler G."/>
            <person name="Jhangiani S."/>
            <person name="Joshi V."/>
            <person name="Lee S."/>
            <person name="Lewis L.R."/>
            <person name="Nazareth L.V."/>
            <person name="Okwuonu G."/>
            <person name="Santibanez J."/>
            <person name="Warren W.C."/>
            <person name="Mardis E.R."/>
            <person name="Weinstock G.M."/>
            <person name="Wilson R.K."/>
            <person name="Delehaunty K."/>
            <person name="Dooling D."/>
            <person name="Fronik C."/>
            <person name="Fulton L."/>
            <person name="Fulton B."/>
            <person name="Graves T."/>
            <person name="Minx P."/>
            <person name="Sodergren E."/>
            <person name="Birney E."/>
            <person name="Margulies E.H."/>
            <person name="Herrero J."/>
            <person name="Green E.D."/>
            <person name="Haussler D."/>
            <person name="Siepel A."/>
            <person name="Goldman N."/>
            <person name="Pollard K.S."/>
            <person name="Pedersen J.S."/>
            <person name="Lander E.S."/>
            <person name="Kellis M."/>
        </authorList>
    </citation>
    <scope>NUCLEOTIDE SEQUENCE [LARGE SCALE GENOMIC DNA]</scope>
    <source>
        <strain evidence="2 3">Thorbecke inbred</strain>
    </source>
</reference>